<dbReference type="GO" id="GO:0005737">
    <property type="term" value="C:cytoplasm"/>
    <property type="evidence" value="ECO:0007669"/>
    <property type="project" value="TreeGrafter"/>
</dbReference>
<dbReference type="PRINTS" id="PR00411">
    <property type="entry name" value="PNDRDTASEI"/>
</dbReference>
<dbReference type="InterPro" id="IPR050446">
    <property type="entry name" value="FAD-oxidoreductase/Apoptosis"/>
</dbReference>
<reference evidence="7 8" key="1">
    <citation type="submission" date="2019-03" db="EMBL/GenBank/DDBJ databases">
        <title>Genomic Encyclopedia of Type Strains, Phase III (KMG-III): the genomes of soil and plant-associated and newly described type strains.</title>
        <authorList>
            <person name="Whitman W."/>
        </authorList>
    </citation>
    <scope>NUCLEOTIDE SEQUENCE [LARGE SCALE GENOMIC DNA]</scope>
    <source>
        <strain evidence="7 8">VKM Ac-2573</strain>
    </source>
</reference>
<dbReference type="InterPro" id="IPR023753">
    <property type="entry name" value="FAD/NAD-binding_dom"/>
</dbReference>
<keyword evidence="3" id="KW-0274">FAD</keyword>
<dbReference type="Pfam" id="PF14759">
    <property type="entry name" value="Reductase_C"/>
    <property type="match status" value="1"/>
</dbReference>
<dbReference type="Gene3D" id="3.30.390.30">
    <property type="match status" value="1"/>
</dbReference>
<evidence type="ECO:0000256" key="1">
    <source>
        <dbReference type="ARBA" id="ARBA00001974"/>
    </source>
</evidence>
<dbReference type="InterPro" id="IPR036188">
    <property type="entry name" value="FAD/NAD-bd_sf"/>
</dbReference>
<dbReference type="PANTHER" id="PTHR43557:SF2">
    <property type="entry name" value="RIESKE DOMAIN-CONTAINING PROTEIN-RELATED"/>
    <property type="match status" value="1"/>
</dbReference>
<evidence type="ECO:0000259" key="6">
    <source>
        <dbReference type="Pfam" id="PF14759"/>
    </source>
</evidence>
<feature type="domain" description="FAD/NAD(P)-binding" evidence="5">
    <location>
        <begin position="10"/>
        <end position="312"/>
    </location>
</feature>
<name>A0A4R8CGY8_9ACTN</name>
<evidence type="ECO:0000256" key="4">
    <source>
        <dbReference type="ARBA" id="ARBA00023002"/>
    </source>
</evidence>
<dbReference type="PRINTS" id="PR00368">
    <property type="entry name" value="FADPNR"/>
</dbReference>
<dbReference type="InterPro" id="IPR016156">
    <property type="entry name" value="FAD/NAD-linked_Rdtase_dimer_sf"/>
</dbReference>
<dbReference type="AlphaFoldDB" id="A0A4R8CGY8"/>
<keyword evidence="8" id="KW-1185">Reference proteome</keyword>
<dbReference type="SUPFAM" id="SSF51905">
    <property type="entry name" value="FAD/NAD(P)-binding domain"/>
    <property type="match status" value="1"/>
</dbReference>
<evidence type="ECO:0000259" key="5">
    <source>
        <dbReference type="Pfam" id="PF07992"/>
    </source>
</evidence>
<comment type="caution">
    <text evidence="7">The sequence shown here is derived from an EMBL/GenBank/DDBJ whole genome shotgun (WGS) entry which is preliminary data.</text>
</comment>
<keyword evidence="2" id="KW-0285">Flavoprotein</keyword>
<feature type="domain" description="Reductase C-terminal" evidence="6">
    <location>
        <begin position="331"/>
        <end position="417"/>
    </location>
</feature>
<proteinExistence type="predicted"/>
<dbReference type="GO" id="GO:0016651">
    <property type="term" value="F:oxidoreductase activity, acting on NAD(P)H"/>
    <property type="evidence" value="ECO:0007669"/>
    <property type="project" value="TreeGrafter"/>
</dbReference>
<dbReference type="Pfam" id="PF07992">
    <property type="entry name" value="Pyr_redox_2"/>
    <property type="match status" value="1"/>
</dbReference>
<dbReference type="Proteomes" id="UP000295146">
    <property type="component" value="Unassembled WGS sequence"/>
</dbReference>
<sequence length="418" mass="44433">MADTASGSAQIVIVGASLAGATAAEALRAEGWTGGVLLIGSEQSLPYERPPLSKDVLLAKKGTESAQLHDQQWYDDNKIDLRLGTTVTAIDPAAHSVTLDDGSQVSYSKLLIATGSRVRKLDVPGADLPGVRYLRTAEESQALTDAYAAKPRVVVVGAGWIGLEAASAARERGSEVTVVEPQSTALASVMGEEVGEVFADFQRQHGVQFRFGTGVEGFEGTDKVTGVRLSGGEVLPADLVVVGVGVRPNTELAEEAGIEIATPDNGAGIVTGADLQTSAEDVYAAGDVARWDHPQYGRPVRVEHWQNAKDSGKTVAKAMLGEDVAYDSIPYFFTDQFDLGMEYAGDIPRGASYQVVFRGDPKSGAYMVFWLDDDHRVLAGMHVNLWDTGLDAVRELIRSGKQVDPARLADTSVELSDV</sequence>
<dbReference type="SUPFAM" id="SSF55424">
    <property type="entry name" value="FAD/NAD-linked reductases, dimerisation (C-terminal) domain"/>
    <property type="match status" value="1"/>
</dbReference>
<evidence type="ECO:0000313" key="7">
    <source>
        <dbReference type="EMBL" id="TDW75374.1"/>
    </source>
</evidence>
<gene>
    <name evidence="7" type="ORF">EV653_0498</name>
</gene>
<evidence type="ECO:0000256" key="3">
    <source>
        <dbReference type="ARBA" id="ARBA00022827"/>
    </source>
</evidence>
<evidence type="ECO:0000313" key="8">
    <source>
        <dbReference type="Proteomes" id="UP000295146"/>
    </source>
</evidence>
<dbReference type="PANTHER" id="PTHR43557">
    <property type="entry name" value="APOPTOSIS-INDUCING FACTOR 1"/>
    <property type="match status" value="1"/>
</dbReference>
<comment type="cofactor">
    <cofactor evidence="1">
        <name>FAD</name>
        <dbReference type="ChEBI" id="CHEBI:57692"/>
    </cofactor>
</comment>
<accession>A0A4R8CGY8</accession>
<organism evidence="7 8">
    <name type="scientific">Kribbella pratensis</name>
    <dbReference type="NCBI Taxonomy" id="2512112"/>
    <lineage>
        <taxon>Bacteria</taxon>
        <taxon>Bacillati</taxon>
        <taxon>Actinomycetota</taxon>
        <taxon>Actinomycetes</taxon>
        <taxon>Propionibacteriales</taxon>
        <taxon>Kribbellaceae</taxon>
        <taxon>Kribbella</taxon>
    </lineage>
</organism>
<dbReference type="GO" id="GO:0051213">
    <property type="term" value="F:dioxygenase activity"/>
    <property type="evidence" value="ECO:0007669"/>
    <property type="project" value="UniProtKB-KW"/>
</dbReference>
<dbReference type="EMBL" id="SODP01000001">
    <property type="protein sequence ID" value="TDW75374.1"/>
    <property type="molecule type" value="Genomic_DNA"/>
</dbReference>
<evidence type="ECO:0000256" key="2">
    <source>
        <dbReference type="ARBA" id="ARBA00022630"/>
    </source>
</evidence>
<dbReference type="Gene3D" id="3.50.50.60">
    <property type="entry name" value="FAD/NAD(P)-binding domain"/>
    <property type="match status" value="2"/>
</dbReference>
<keyword evidence="4" id="KW-0560">Oxidoreductase</keyword>
<dbReference type="OrthoDB" id="3568330at2"/>
<protein>
    <submittedName>
        <fullName evidence="7">3-phenylpropionate/trans-cinnamate dioxygenase ferredoxin reductase subunit</fullName>
    </submittedName>
</protein>
<keyword evidence="7" id="KW-0223">Dioxygenase</keyword>
<dbReference type="InterPro" id="IPR028202">
    <property type="entry name" value="Reductase_C"/>
</dbReference>
<dbReference type="RefSeq" id="WP_134097513.1">
    <property type="nucleotide sequence ID" value="NZ_SODP01000001.1"/>
</dbReference>